<name>A0A517NK86_9BACT</name>
<sequence>MATTKCTASSRSSCCSSGAGNTTCAVPANDSSPQATANSIATGVLIWKAAECRGIQMLWTMIAQVYVETAPRLPSGDPLLIAWLNIANDAAVVVMMDPEPPVP</sequence>
<keyword evidence="3" id="KW-1185">Reference proteome</keyword>
<evidence type="ECO:0000313" key="3">
    <source>
        <dbReference type="Proteomes" id="UP000318538"/>
    </source>
</evidence>
<gene>
    <name evidence="2" type="ORF">K227x_59860</name>
</gene>
<feature type="compositionally biased region" description="Low complexity" evidence="1">
    <location>
        <begin position="1"/>
        <end position="19"/>
    </location>
</feature>
<evidence type="ECO:0000256" key="1">
    <source>
        <dbReference type="SAM" id="MobiDB-lite"/>
    </source>
</evidence>
<reference evidence="2 3" key="1">
    <citation type="submission" date="2019-02" db="EMBL/GenBank/DDBJ databases">
        <title>Deep-cultivation of Planctomycetes and their phenomic and genomic characterization uncovers novel biology.</title>
        <authorList>
            <person name="Wiegand S."/>
            <person name="Jogler M."/>
            <person name="Boedeker C."/>
            <person name="Pinto D."/>
            <person name="Vollmers J."/>
            <person name="Rivas-Marin E."/>
            <person name="Kohn T."/>
            <person name="Peeters S.H."/>
            <person name="Heuer A."/>
            <person name="Rast P."/>
            <person name="Oberbeckmann S."/>
            <person name="Bunk B."/>
            <person name="Jeske O."/>
            <person name="Meyerdierks A."/>
            <person name="Storesund J.E."/>
            <person name="Kallscheuer N."/>
            <person name="Luecker S."/>
            <person name="Lage O.M."/>
            <person name="Pohl T."/>
            <person name="Merkel B.J."/>
            <person name="Hornburger P."/>
            <person name="Mueller R.-W."/>
            <person name="Bruemmer F."/>
            <person name="Labrenz M."/>
            <person name="Spormann A.M."/>
            <person name="Op den Camp H."/>
            <person name="Overmann J."/>
            <person name="Amann R."/>
            <person name="Jetten M.S.M."/>
            <person name="Mascher T."/>
            <person name="Medema M.H."/>
            <person name="Devos D.P."/>
            <person name="Kaster A.-K."/>
            <person name="Ovreas L."/>
            <person name="Rohde M."/>
            <person name="Galperin M.Y."/>
            <person name="Jogler C."/>
        </authorList>
    </citation>
    <scope>NUCLEOTIDE SEQUENCE [LARGE SCALE GENOMIC DNA]</scope>
    <source>
        <strain evidence="2 3">K22_7</strain>
    </source>
</reference>
<dbReference type="AlphaFoldDB" id="A0A517NK86"/>
<dbReference type="Proteomes" id="UP000318538">
    <property type="component" value="Chromosome"/>
</dbReference>
<feature type="region of interest" description="Disordered" evidence="1">
    <location>
        <begin position="1"/>
        <end position="20"/>
    </location>
</feature>
<organism evidence="2 3">
    <name type="scientific">Rubripirellula lacrimiformis</name>
    <dbReference type="NCBI Taxonomy" id="1930273"/>
    <lineage>
        <taxon>Bacteria</taxon>
        <taxon>Pseudomonadati</taxon>
        <taxon>Planctomycetota</taxon>
        <taxon>Planctomycetia</taxon>
        <taxon>Pirellulales</taxon>
        <taxon>Pirellulaceae</taxon>
        <taxon>Rubripirellula</taxon>
    </lineage>
</organism>
<accession>A0A517NK86</accession>
<protein>
    <submittedName>
        <fullName evidence="2">Uncharacterized protein</fullName>
    </submittedName>
</protein>
<proteinExistence type="predicted"/>
<dbReference type="EMBL" id="CP036525">
    <property type="protein sequence ID" value="QDT07558.1"/>
    <property type="molecule type" value="Genomic_DNA"/>
</dbReference>
<dbReference type="KEGG" id="rlc:K227x_59860"/>
<evidence type="ECO:0000313" key="2">
    <source>
        <dbReference type="EMBL" id="QDT07558.1"/>
    </source>
</evidence>